<reference evidence="4 5" key="1">
    <citation type="journal article" date="2019" name="Nat. Ecol. Evol.">
        <title>Megaphylogeny resolves global patterns of mushroom evolution.</title>
        <authorList>
            <person name="Varga T."/>
            <person name="Krizsan K."/>
            <person name="Foldi C."/>
            <person name="Dima B."/>
            <person name="Sanchez-Garcia M."/>
            <person name="Sanchez-Ramirez S."/>
            <person name="Szollosi G.J."/>
            <person name="Szarkandi J.G."/>
            <person name="Papp V."/>
            <person name="Albert L."/>
            <person name="Andreopoulos W."/>
            <person name="Angelini C."/>
            <person name="Antonin V."/>
            <person name="Barry K.W."/>
            <person name="Bougher N.L."/>
            <person name="Buchanan P."/>
            <person name="Buyck B."/>
            <person name="Bense V."/>
            <person name="Catcheside P."/>
            <person name="Chovatia M."/>
            <person name="Cooper J."/>
            <person name="Damon W."/>
            <person name="Desjardin D."/>
            <person name="Finy P."/>
            <person name="Geml J."/>
            <person name="Haridas S."/>
            <person name="Hughes K."/>
            <person name="Justo A."/>
            <person name="Karasinski D."/>
            <person name="Kautmanova I."/>
            <person name="Kiss B."/>
            <person name="Kocsube S."/>
            <person name="Kotiranta H."/>
            <person name="LaButti K.M."/>
            <person name="Lechner B.E."/>
            <person name="Liimatainen K."/>
            <person name="Lipzen A."/>
            <person name="Lukacs Z."/>
            <person name="Mihaltcheva S."/>
            <person name="Morgado L.N."/>
            <person name="Niskanen T."/>
            <person name="Noordeloos M.E."/>
            <person name="Ohm R.A."/>
            <person name="Ortiz-Santana B."/>
            <person name="Ovrebo C."/>
            <person name="Racz N."/>
            <person name="Riley R."/>
            <person name="Savchenko A."/>
            <person name="Shiryaev A."/>
            <person name="Soop K."/>
            <person name="Spirin V."/>
            <person name="Szebenyi C."/>
            <person name="Tomsovsky M."/>
            <person name="Tulloss R.E."/>
            <person name="Uehling J."/>
            <person name="Grigoriev I.V."/>
            <person name="Vagvolgyi C."/>
            <person name="Papp T."/>
            <person name="Martin F.M."/>
            <person name="Miettinen O."/>
            <person name="Hibbett D.S."/>
            <person name="Nagy L.G."/>
        </authorList>
    </citation>
    <scope>NUCLEOTIDE SEQUENCE [LARGE SCALE GENOMIC DNA]</scope>
    <source>
        <strain evidence="4 5">FP101781</strain>
    </source>
</reference>
<name>A0A4Y7T8U0_COPMI</name>
<dbReference type="OrthoDB" id="191139at2759"/>
<keyword evidence="2" id="KW-0521">NADP</keyword>
<evidence type="ECO:0000256" key="2">
    <source>
        <dbReference type="ARBA" id="ARBA00022857"/>
    </source>
</evidence>
<evidence type="ECO:0000313" key="4">
    <source>
        <dbReference type="EMBL" id="TEB30597.1"/>
    </source>
</evidence>
<organism evidence="4 5">
    <name type="scientific">Coprinellus micaceus</name>
    <name type="common">Glistening ink-cap mushroom</name>
    <name type="synonym">Coprinus micaceus</name>
    <dbReference type="NCBI Taxonomy" id="71717"/>
    <lineage>
        <taxon>Eukaryota</taxon>
        <taxon>Fungi</taxon>
        <taxon>Dikarya</taxon>
        <taxon>Basidiomycota</taxon>
        <taxon>Agaricomycotina</taxon>
        <taxon>Agaricomycetes</taxon>
        <taxon>Agaricomycetidae</taxon>
        <taxon>Agaricales</taxon>
        <taxon>Agaricineae</taxon>
        <taxon>Psathyrellaceae</taxon>
        <taxon>Coprinellus</taxon>
    </lineage>
</organism>
<evidence type="ECO:0000256" key="1">
    <source>
        <dbReference type="ARBA" id="ARBA00006484"/>
    </source>
</evidence>
<sequence length="316" mass="35199">MGVYFSVIREGYPPKPQFSVDDIPDLSGKVALVTGATSGIGKEIVKGLLSHNAKVYVGARDEEKVRKAIQDLKAETGKEGIWLELDLADLHSVRKAAEDFKSKEKQLHILFNNAGVMEPPIDKVTAQGYDLQFGTNVLGPFYFTKLLLPTLLKTAKASPDWKPRIINTSSVVSILADPLNFNTFTDGPARKKQSPRWLYMQSKLGHTMVAQELAQQYGEQGIITLSVNPGNIRTDIRRYYNPIKEAIQGQLTLYPPSLGALTPLWAGTSPEGVSMNGKYLVPWARYGTPNPIVLDDRARKDLWTWLEEQVAKFSRQ</sequence>
<dbReference type="EMBL" id="QPFP01000022">
    <property type="protein sequence ID" value="TEB30597.1"/>
    <property type="molecule type" value="Genomic_DNA"/>
</dbReference>
<evidence type="ECO:0000313" key="5">
    <source>
        <dbReference type="Proteomes" id="UP000298030"/>
    </source>
</evidence>
<proteinExistence type="inferred from homology"/>
<dbReference type="Proteomes" id="UP000298030">
    <property type="component" value="Unassembled WGS sequence"/>
</dbReference>
<dbReference type="AlphaFoldDB" id="A0A4Y7T8U0"/>
<dbReference type="Pfam" id="PF00106">
    <property type="entry name" value="adh_short"/>
    <property type="match status" value="1"/>
</dbReference>
<gene>
    <name evidence="4" type="ORF">FA13DRAFT_1854905</name>
</gene>
<dbReference type="InterPro" id="IPR002347">
    <property type="entry name" value="SDR_fam"/>
</dbReference>
<protein>
    <submittedName>
        <fullName evidence="4">NAD(P)-binding protein</fullName>
    </submittedName>
</protein>
<keyword evidence="5" id="KW-1185">Reference proteome</keyword>
<accession>A0A4Y7T8U0</accession>
<comment type="similarity">
    <text evidence="1">Belongs to the short-chain dehydrogenases/reductases (SDR) family.</text>
</comment>
<dbReference type="Gene3D" id="3.40.50.720">
    <property type="entry name" value="NAD(P)-binding Rossmann-like Domain"/>
    <property type="match status" value="1"/>
</dbReference>
<dbReference type="InterPro" id="IPR036291">
    <property type="entry name" value="NAD(P)-bd_dom_sf"/>
</dbReference>
<dbReference type="PANTHER" id="PTHR24320:SF236">
    <property type="entry name" value="SHORT-CHAIN DEHYDROGENASE-RELATED"/>
    <property type="match status" value="1"/>
</dbReference>
<keyword evidence="3" id="KW-0560">Oxidoreductase</keyword>
<dbReference type="GO" id="GO:0016491">
    <property type="term" value="F:oxidoreductase activity"/>
    <property type="evidence" value="ECO:0007669"/>
    <property type="project" value="UniProtKB-KW"/>
</dbReference>
<dbReference type="PRINTS" id="PR00081">
    <property type="entry name" value="GDHRDH"/>
</dbReference>
<comment type="caution">
    <text evidence="4">The sequence shown here is derived from an EMBL/GenBank/DDBJ whole genome shotgun (WGS) entry which is preliminary data.</text>
</comment>
<evidence type="ECO:0000256" key="3">
    <source>
        <dbReference type="ARBA" id="ARBA00023002"/>
    </source>
</evidence>
<dbReference type="STRING" id="71717.A0A4Y7T8U0"/>
<dbReference type="PANTHER" id="PTHR24320">
    <property type="entry name" value="RETINOL DEHYDROGENASE"/>
    <property type="match status" value="1"/>
</dbReference>
<dbReference type="SUPFAM" id="SSF51735">
    <property type="entry name" value="NAD(P)-binding Rossmann-fold domains"/>
    <property type="match status" value="1"/>
</dbReference>